<feature type="transmembrane region" description="Helical" evidence="2">
    <location>
        <begin position="7"/>
        <end position="28"/>
    </location>
</feature>
<evidence type="ECO:0000256" key="2">
    <source>
        <dbReference type="SAM" id="Phobius"/>
    </source>
</evidence>
<name>A0A1F5YFW5_9BACT</name>
<sequence>MTKLLQFVGGFILSFLLIVGLFTGIIWYNKSYTPPPQPGVNIDSLLAAGVLPDSLNMYDKERYQIEQEKAKIDSAKAEQARRDEEITQRQAMLEDIQKKMDKSSAEEDSVMNLKYTEVAKLIESMKPVDAGAVMDGLPDFSAAKILTRMSKRQAGRVMSVMSPAKLVTVSQLITLLKE</sequence>
<evidence type="ECO:0000256" key="1">
    <source>
        <dbReference type="SAM" id="Coils"/>
    </source>
</evidence>
<keyword evidence="2" id="KW-1133">Transmembrane helix</keyword>
<organism evidence="3 4">
    <name type="scientific">Candidatus Glassbacteria bacterium GWA2_58_10</name>
    <dbReference type="NCBI Taxonomy" id="1817865"/>
    <lineage>
        <taxon>Bacteria</taxon>
        <taxon>Candidatus Glassiibacteriota</taxon>
    </lineage>
</organism>
<evidence type="ECO:0008006" key="5">
    <source>
        <dbReference type="Google" id="ProtNLM"/>
    </source>
</evidence>
<protein>
    <recommendedName>
        <fullName evidence="5">Magnesium transporter MgtE intracellular domain-containing protein</fullName>
    </recommendedName>
</protein>
<accession>A0A1F5YFW5</accession>
<proteinExistence type="predicted"/>
<evidence type="ECO:0000313" key="4">
    <source>
        <dbReference type="Proteomes" id="UP000176992"/>
    </source>
</evidence>
<comment type="caution">
    <text evidence="3">The sequence shown here is derived from an EMBL/GenBank/DDBJ whole genome shotgun (WGS) entry which is preliminary data.</text>
</comment>
<reference evidence="3 4" key="1">
    <citation type="journal article" date="2016" name="Nat. Commun.">
        <title>Thousands of microbial genomes shed light on interconnected biogeochemical processes in an aquifer system.</title>
        <authorList>
            <person name="Anantharaman K."/>
            <person name="Brown C.T."/>
            <person name="Hug L.A."/>
            <person name="Sharon I."/>
            <person name="Castelle C.J."/>
            <person name="Probst A.J."/>
            <person name="Thomas B.C."/>
            <person name="Singh A."/>
            <person name="Wilkins M.J."/>
            <person name="Karaoz U."/>
            <person name="Brodie E.L."/>
            <person name="Williams K.H."/>
            <person name="Hubbard S.S."/>
            <person name="Banfield J.F."/>
        </authorList>
    </citation>
    <scope>NUCLEOTIDE SEQUENCE [LARGE SCALE GENOMIC DNA]</scope>
</reference>
<keyword evidence="1" id="KW-0175">Coiled coil</keyword>
<dbReference type="EMBL" id="MFIV01000054">
    <property type="protein sequence ID" value="OGF98942.1"/>
    <property type="molecule type" value="Genomic_DNA"/>
</dbReference>
<evidence type="ECO:0000313" key="3">
    <source>
        <dbReference type="EMBL" id="OGF98942.1"/>
    </source>
</evidence>
<dbReference type="AlphaFoldDB" id="A0A1F5YFW5"/>
<keyword evidence="2" id="KW-0812">Transmembrane</keyword>
<keyword evidence="2" id="KW-0472">Membrane</keyword>
<gene>
    <name evidence="3" type="ORF">A2Z86_02050</name>
</gene>
<dbReference type="Proteomes" id="UP000176992">
    <property type="component" value="Unassembled WGS sequence"/>
</dbReference>
<dbReference type="SUPFAM" id="SSF158791">
    <property type="entry name" value="MgtE N-terminal domain-like"/>
    <property type="match status" value="1"/>
</dbReference>
<feature type="coiled-coil region" evidence="1">
    <location>
        <begin position="58"/>
        <end position="85"/>
    </location>
</feature>